<evidence type="ECO:0000259" key="1">
    <source>
        <dbReference type="Pfam" id="PF13022"/>
    </source>
</evidence>
<dbReference type="Proteomes" id="UP001595715">
    <property type="component" value="Unassembled WGS sequence"/>
</dbReference>
<gene>
    <name evidence="2" type="ORF">ACFOZ8_28755</name>
</gene>
<comment type="caution">
    <text evidence="2">The sequence shown here is derived from an EMBL/GenBank/DDBJ whole genome shotgun (WGS) entry which is preliminary data.</text>
</comment>
<dbReference type="InterPro" id="IPR024978">
    <property type="entry name" value="Homeodomain_phBC6A51-type"/>
</dbReference>
<dbReference type="Pfam" id="PF13022">
    <property type="entry name" value="HTH_Tnp_1_2"/>
    <property type="match status" value="1"/>
</dbReference>
<dbReference type="EMBL" id="JBHSAM010000036">
    <property type="protein sequence ID" value="MFC4103615.1"/>
    <property type="molecule type" value="Genomic_DNA"/>
</dbReference>
<reference evidence="3" key="1">
    <citation type="journal article" date="2019" name="Int. J. Syst. Evol. Microbiol.">
        <title>The Global Catalogue of Microorganisms (GCM) 10K type strain sequencing project: providing services to taxonomists for standard genome sequencing and annotation.</title>
        <authorList>
            <consortium name="The Broad Institute Genomics Platform"/>
            <consortium name="The Broad Institute Genome Sequencing Center for Infectious Disease"/>
            <person name="Wu L."/>
            <person name="Ma J."/>
        </authorList>
    </citation>
    <scope>NUCLEOTIDE SEQUENCE [LARGE SCALE GENOMIC DNA]</scope>
    <source>
        <strain evidence="3">IBRC-M 10987</strain>
    </source>
</reference>
<proteinExistence type="predicted"/>
<organism evidence="2 3">
    <name type="scientific">Paenibacillus xanthanilyticus</name>
    <dbReference type="NCBI Taxonomy" id="1783531"/>
    <lineage>
        <taxon>Bacteria</taxon>
        <taxon>Bacillati</taxon>
        <taxon>Bacillota</taxon>
        <taxon>Bacilli</taxon>
        <taxon>Bacillales</taxon>
        <taxon>Paenibacillaceae</taxon>
        <taxon>Paenibacillus</taxon>
    </lineage>
</organism>
<dbReference type="RefSeq" id="WP_377722197.1">
    <property type="nucleotide sequence ID" value="NZ_JBHSAM010000036.1"/>
</dbReference>
<accession>A0ABV8KC49</accession>
<sequence length="134" mass="15210">MALKTLNTEHYKAIGFLALPKPQRPTVDEIAKECGVHRATIFAWRKEPLFEAELKRQMIRNSQDDLPELIESLPKIAIRDGNAAMAKLALQINGMLTDKIEVEAKETGTTDVDALQKRIEAFRARQSETDELRH</sequence>
<evidence type="ECO:0000313" key="3">
    <source>
        <dbReference type="Proteomes" id="UP001595715"/>
    </source>
</evidence>
<keyword evidence="3" id="KW-1185">Reference proteome</keyword>
<protein>
    <submittedName>
        <fullName evidence="2">PhBC6A51 family helix-turn-helix protein</fullName>
    </submittedName>
</protein>
<dbReference type="Gene3D" id="1.10.10.60">
    <property type="entry name" value="Homeodomain-like"/>
    <property type="match status" value="1"/>
</dbReference>
<feature type="domain" description="Homeodomain phBC6A51-type" evidence="1">
    <location>
        <begin position="2"/>
        <end position="109"/>
    </location>
</feature>
<evidence type="ECO:0000313" key="2">
    <source>
        <dbReference type="EMBL" id="MFC4103615.1"/>
    </source>
</evidence>
<name>A0ABV8KC49_9BACL</name>